<organism evidence="1 2">
    <name type="scientific">Theobroma cacao</name>
    <name type="common">Cacao</name>
    <name type="synonym">Cocoa</name>
    <dbReference type="NCBI Taxonomy" id="3641"/>
    <lineage>
        <taxon>Eukaryota</taxon>
        <taxon>Viridiplantae</taxon>
        <taxon>Streptophyta</taxon>
        <taxon>Embryophyta</taxon>
        <taxon>Tracheophyta</taxon>
        <taxon>Spermatophyta</taxon>
        <taxon>Magnoliopsida</taxon>
        <taxon>eudicotyledons</taxon>
        <taxon>Gunneridae</taxon>
        <taxon>Pentapetalae</taxon>
        <taxon>rosids</taxon>
        <taxon>malvids</taxon>
        <taxon>Malvales</taxon>
        <taxon>Malvaceae</taxon>
        <taxon>Byttnerioideae</taxon>
        <taxon>Theobroma</taxon>
    </lineage>
</organism>
<dbReference type="Proteomes" id="UP000026915">
    <property type="component" value="Chromosome 9"/>
</dbReference>
<evidence type="ECO:0000313" key="2">
    <source>
        <dbReference type="Proteomes" id="UP000026915"/>
    </source>
</evidence>
<dbReference type="InParanoid" id="A0A061GRK0"/>
<dbReference type="Gramene" id="EOY32485">
    <property type="protein sequence ID" value="EOY32485"/>
    <property type="gene ID" value="TCM_040423"/>
</dbReference>
<keyword evidence="2" id="KW-1185">Reference proteome</keyword>
<proteinExistence type="predicted"/>
<sequence length="69" mass="7601">MRSIKIVKPSYFPPFLPTLFSSPSSLCPSLPHAYHPSTHLTQTPCPSDPFLSTIQQSDCAFPRIATTLP</sequence>
<evidence type="ECO:0000313" key="1">
    <source>
        <dbReference type="EMBL" id="EOY32485.1"/>
    </source>
</evidence>
<dbReference type="HOGENOM" id="CLU_2781021_0_0_1"/>
<name>A0A061GRK0_THECC</name>
<reference evidence="1 2" key="1">
    <citation type="journal article" date="2013" name="Genome Biol.">
        <title>The genome sequence of the most widely cultivated cacao type and its use to identify candidate genes regulating pod color.</title>
        <authorList>
            <person name="Motamayor J.C."/>
            <person name="Mockaitis K."/>
            <person name="Schmutz J."/>
            <person name="Haiminen N."/>
            <person name="Iii D.L."/>
            <person name="Cornejo O."/>
            <person name="Findley S.D."/>
            <person name="Zheng P."/>
            <person name="Utro F."/>
            <person name="Royaert S."/>
            <person name="Saski C."/>
            <person name="Jenkins J."/>
            <person name="Podicheti R."/>
            <person name="Zhao M."/>
            <person name="Scheffler B.E."/>
            <person name="Stack J.C."/>
            <person name="Feltus F.A."/>
            <person name="Mustiga G.M."/>
            <person name="Amores F."/>
            <person name="Phillips W."/>
            <person name="Marelli J.P."/>
            <person name="May G.D."/>
            <person name="Shapiro H."/>
            <person name="Ma J."/>
            <person name="Bustamante C.D."/>
            <person name="Schnell R.J."/>
            <person name="Main D."/>
            <person name="Gilbert D."/>
            <person name="Parida L."/>
            <person name="Kuhn D.N."/>
        </authorList>
    </citation>
    <scope>NUCLEOTIDE SEQUENCE [LARGE SCALE GENOMIC DNA]</scope>
    <source>
        <strain evidence="2">cv. Matina 1-6</strain>
    </source>
</reference>
<dbReference type="EMBL" id="CM001887">
    <property type="protein sequence ID" value="EOY32485.1"/>
    <property type="molecule type" value="Genomic_DNA"/>
</dbReference>
<gene>
    <name evidence="1" type="ORF">TCM_040423</name>
</gene>
<protein>
    <submittedName>
        <fullName evidence="1">Uncharacterized protein</fullName>
    </submittedName>
</protein>
<dbReference type="AlphaFoldDB" id="A0A061GRK0"/>
<accession>A0A061GRK0</accession>